<evidence type="ECO:0000259" key="1">
    <source>
        <dbReference type="Pfam" id="PF06985"/>
    </source>
</evidence>
<dbReference type="STRING" id="1745343.A0A2J6Q898"/>
<proteinExistence type="predicted"/>
<accession>A0A2J6Q898</accession>
<dbReference type="Proteomes" id="UP000235672">
    <property type="component" value="Unassembled WGS sequence"/>
</dbReference>
<gene>
    <name evidence="2" type="ORF">NA56DRAFT_678728</name>
</gene>
<dbReference type="OrthoDB" id="674604at2759"/>
<evidence type="ECO:0000313" key="2">
    <source>
        <dbReference type="EMBL" id="PMD22500.1"/>
    </source>
</evidence>
<dbReference type="EMBL" id="KZ613477">
    <property type="protein sequence ID" value="PMD22500.1"/>
    <property type="molecule type" value="Genomic_DNA"/>
</dbReference>
<dbReference type="PANTHER" id="PTHR10622:SF10">
    <property type="entry name" value="HET DOMAIN-CONTAINING PROTEIN"/>
    <property type="match status" value="1"/>
</dbReference>
<dbReference type="InterPro" id="IPR010730">
    <property type="entry name" value="HET"/>
</dbReference>
<keyword evidence="3" id="KW-1185">Reference proteome</keyword>
<name>A0A2J6Q898_9HELO</name>
<reference evidence="2 3" key="1">
    <citation type="submission" date="2016-05" db="EMBL/GenBank/DDBJ databases">
        <title>A degradative enzymes factory behind the ericoid mycorrhizal symbiosis.</title>
        <authorList>
            <consortium name="DOE Joint Genome Institute"/>
            <person name="Martino E."/>
            <person name="Morin E."/>
            <person name="Grelet G."/>
            <person name="Kuo A."/>
            <person name="Kohler A."/>
            <person name="Daghino S."/>
            <person name="Barry K."/>
            <person name="Choi C."/>
            <person name="Cichocki N."/>
            <person name="Clum A."/>
            <person name="Copeland A."/>
            <person name="Hainaut M."/>
            <person name="Haridas S."/>
            <person name="Labutti K."/>
            <person name="Lindquist E."/>
            <person name="Lipzen A."/>
            <person name="Khouja H.-R."/>
            <person name="Murat C."/>
            <person name="Ohm R."/>
            <person name="Olson A."/>
            <person name="Spatafora J."/>
            <person name="Veneault-Fourrey C."/>
            <person name="Henrissat B."/>
            <person name="Grigoriev I."/>
            <person name="Martin F."/>
            <person name="Perotto S."/>
        </authorList>
    </citation>
    <scope>NUCLEOTIDE SEQUENCE [LARGE SCALE GENOMIC DNA]</scope>
    <source>
        <strain evidence="2 3">UAMH 7357</strain>
    </source>
</reference>
<feature type="domain" description="Heterokaryon incompatibility" evidence="1">
    <location>
        <begin position="21"/>
        <end position="109"/>
    </location>
</feature>
<dbReference type="Pfam" id="PF06985">
    <property type="entry name" value="HET"/>
    <property type="match status" value="1"/>
</dbReference>
<dbReference type="PANTHER" id="PTHR10622">
    <property type="entry name" value="HET DOMAIN-CONTAINING PROTEIN"/>
    <property type="match status" value="1"/>
</dbReference>
<protein>
    <submittedName>
        <fullName evidence="2">HET-domain-containing protein</fullName>
    </submittedName>
</protein>
<evidence type="ECO:0000313" key="3">
    <source>
        <dbReference type="Proteomes" id="UP000235672"/>
    </source>
</evidence>
<organism evidence="2 3">
    <name type="scientific">Hyaloscypha hepaticicola</name>
    <dbReference type="NCBI Taxonomy" id="2082293"/>
    <lineage>
        <taxon>Eukaryota</taxon>
        <taxon>Fungi</taxon>
        <taxon>Dikarya</taxon>
        <taxon>Ascomycota</taxon>
        <taxon>Pezizomycotina</taxon>
        <taxon>Leotiomycetes</taxon>
        <taxon>Helotiales</taxon>
        <taxon>Hyaloscyphaceae</taxon>
        <taxon>Hyaloscypha</taxon>
    </lineage>
</organism>
<dbReference type="AlphaFoldDB" id="A0A2J6Q898"/>
<sequence length="314" mass="35572">MWLLDTSSLALSAFFDKTPHYVILSHTWGSEEVSFQDIQGSHDQISHRAGYKKIKDCCAKASEAGFRYVWIDTCCIDKTNSTELSEAINSMFRWYKNSTTCYAYLEDVEPEGPRFVGSRWFTRGWTLQELIAPTDVQFFDRDWNEIGSRVSLKRSIKEVTGIPEPVLRGYPLRDNCVAEIMSWAAGRHTTRIEDRAYSLLGLFGVNMPLIYGEGENAFLRLQLEIIKITTDHSILAWEALPFNQWKRKGALATTVDQFRGSGRVRSFPVLDQSSFEMTNLGLRITLPSSSKLHLRGNGHSFNVDIAASFSGSIS</sequence>